<gene>
    <name evidence="2" type="ORF">Lsan_2966</name>
</gene>
<dbReference type="OrthoDB" id="5639154at2"/>
<keyword evidence="1" id="KW-0732">Signal</keyword>
<comment type="caution">
    <text evidence="2">The sequence shown here is derived from an EMBL/GenBank/DDBJ whole genome shotgun (WGS) entry which is preliminary data.</text>
</comment>
<feature type="signal peptide" evidence="1">
    <location>
        <begin position="1"/>
        <end position="25"/>
    </location>
</feature>
<dbReference type="AlphaFoldDB" id="A0A0W0YJQ7"/>
<reference evidence="2 3" key="1">
    <citation type="submission" date="2015-11" db="EMBL/GenBank/DDBJ databases">
        <title>Genomic analysis of 38 Legionella species identifies large and diverse effector repertoires.</title>
        <authorList>
            <person name="Burstein D."/>
            <person name="Amaro F."/>
            <person name="Zusman T."/>
            <person name="Lifshitz Z."/>
            <person name="Cohen O."/>
            <person name="Gilbert J.A."/>
            <person name="Pupko T."/>
            <person name="Shuman H.A."/>
            <person name="Segal G."/>
        </authorList>
    </citation>
    <scope>NUCLEOTIDE SEQUENCE [LARGE SCALE GENOMIC DNA]</scope>
    <source>
        <strain evidence="2 3">SC-63-C7</strain>
    </source>
</reference>
<keyword evidence="3" id="KW-1185">Reference proteome</keyword>
<dbReference type="RefSeq" id="WP_058514925.1">
    <property type="nucleotide sequence ID" value="NZ_CAAAIH010000028.1"/>
</dbReference>
<sequence>MKIKSSAAGLIIATAMIIAVGPTQAACHKNQPGWHMVSKKCGIKPAANWQQYESGVYTQPVTGKSLLPSL</sequence>
<dbReference type="PATRIC" id="fig|45074.5.peg.3193"/>
<evidence type="ECO:0000256" key="1">
    <source>
        <dbReference type="SAM" id="SignalP"/>
    </source>
</evidence>
<dbReference type="Proteomes" id="UP000054703">
    <property type="component" value="Unassembled WGS sequence"/>
</dbReference>
<dbReference type="EMBL" id="LNYU01000081">
    <property type="protein sequence ID" value="KTD56806.1"/>
    <property type="molecule type" value="Genomic_DNA"/>
</dbReference>
<name>A0A0W0YJQ7_9GAMM</name>
<evidence type="ECO:0000313" key="3">
    <source>
        <dbReference type="Proteomes" id="UP000054703"/>
    </source>
</evidence>
<organism evidence="2 3">
    <name type="scientific">Legionella santicrucis</name>
    <dbReference type="NCBI Taxonomy" id="45074"/>
    <lineage>
        <taxon>Bacteria</taxon>
        <taxon>Pseudomonadati</taxon>
        <taxon>Pseudomonadota</taxon>
        <taxon>Gammaproteobacteria</taxon>
        <taxon>Legionellales</taxon>
        <taxon>Legionellaceae</taxon>
        <taxon>Legionella</taxon>
    </lineage>
</organism>
<evidence type="ECO:0000313" key="2">
    <source>
        <dbReference type="EMBL" id="KTD56806.1"/>
    </source>
</evidence>
<feature type="chain" id="PRO_5006917695" evidence="1">
    <location>
        <begin position="26"/>
        <end position="70"/>
    </location>
</feature>
<protein>
    <submittedName>
        <fullName evidence="2">Uncharacterized protein</fullName>
    </submittedName>
</protein>
<accession>A0A0W0YJQ7</accession>
<proteinExistence type="predicted"/>